<evidence type="ECO:0000256" key="1">
    <source>
        <dbReference type="SAM" id="Phobius"/>
    </source>
</evidence>
<sequence length="35" mass="3672">VAESHKVALSSITYIGCSLSIFCLAITLVTFAILS</sequence>
<feature type="non-terminal residue" evidence="2">
    <location>
        <position position="1"/>
    </location>
</feature>
<evidence type="ECO:0000313" key="3">
    <source>
        <dbReference type="Proteomes" id="UP000694892"/>
    </source>
</evidence>
<accession>A0A974E2Y1</accession>
<keyword evidence="1" id="KW-0472">Membrane</keyword>
<dbReference type="AlphaFoldDB" id="A0A974E2Y1"/>
<proteinExistence type="predicted"/>
<name>A0A974E2Y1_XENLA</name>
<dbReference type="Gene3D" id="1.20.1070.10">
    <property type="entry name" value="Rhodopsin 7-helix transmembrane proteins"/>
    <property type="match status" value="1"/>
</dbReference>
<protein>
    <submittedName>
        <fullName evidence="2">Uncharacterized protein</fullName>
    </submittedName>
</protein>
<organism evidence="2 3">
    <name type="scientific">Xenopus laevis</name>
    <name type="common">African clawed frog</name>
    <dbReference type="NCBI Taxonomy" id="8355"/>
    <lineage>
        <taxon>Eukaryota</taxon>
        <taxon>Metazoa</taxon>
        <taxon>Chordata</taxon>
        <taxon>Craniata</taxon>
        <taxon>Vertebrata</taxon>
        <taxon>Euteleostomi</taxon>
        <taxon>Amphibia</taxon>
        <taxon>Batrachia</taxon>
        <taxon>Anura</taxon>
        <taxon>Pipoidea</taxon>
        <taxon>Pipidae</taxon>
        <taxon>Xenopodinae</taxon>
        <taxon>Xenopus</taxon>
        <taxon>Xenopus</taxon>
    </lineage>
</organism>
<dbReference type="EMBL" id="CM004466">
    <property type="protein sequence ID" value="OCU01967.1"/>
    <property type="molecule type" value="Genomic_DNA"/>
</dbReference>
<keyword evidence="1" id="KW-0812">Transmembrane</keyword>
<feature type="transmembrane region" description="Helical" evidence="1">
    <location>
        <begin position="12"/>
        <end position="34"/>
    </location>
</feature>
<gene>
    <name evidence="2" type="ORF">XELAEV_1800773913mg</name>
</gene>
<dbReference type="Proteomes" id="UP000694892">
    <property type="component" value="Chromosome 1L"/>
</dbReference>
<keyword evidence="1" id="KW-1133">Transmembrane helix</keyword>
<reference evidence="3" key="1">
    <citation type="journal article" date="2016" name="Nature">
        <title>Genome evolution in the allotetraploid frog Xenopus laevis.</title>
        <authorList>
            <person name="Session A.M."/>
            <person name="Uno Y."/>
            <person name="Kwon T."/>
            <person name="Chapman J.A."/>
            <person name="Toyoda A."/>
            <person name="Takahashi S."/>
            <person name="Fukui A."/>
            <person name="Hikosaka A."/>
            <person name="Suzuki A."/>
            <person name="Kondo M."/>
            <person name="van Heeringen S.J."/>
            <person name="Quigley I."/>
            <person name="Heinz S."/>
            <person name="Ogino H."/>
            <person name="Ochi H."/>
            <person name="Hellsten U."/>
            <person name="Lyons J.B."/>
            <person name="Simakov O."/>
            <person name="Putnam N."/>
            <person name="Stites J."/>
            <person name="Kuroki Y."/>
            <person name="Tanaka T."/>
            <person name="Michiue T."/>
            <person name="Watanabe M."/>
            <person name="Bogdanovic O."/>
            <person name="Lister R."/>
            <person name="Georgiou G."/>
            <person name="Paranjpe S.S."/>
            <person name="van Kruijsbergen I."/>
            <person name="Shu S."/>
            <person name="Carlson J."/>
            <person name="Kinoshita T."/>
            <person name="Ohta Y."/>
            <person name="Mawaribuchi S."/>
            <person name="Jenkins J."/>
            <person name="Grimwood J."/>
            <person name="Schmutz J."/>
            <person name="Mitros T."/>
            <person name="Mozaffari S.V."/>
            <person name="Suzuki Y."/>
            <person name="Haramoto Y."/>
            <person name="Yamamoto T.S."/>
            <person name="Takagi C."/>
            <person name="Heald R."/>
            <person name="Miller K."/>
            <person name="Haudenschild C."/>
            <person name="Kitzman J."/>
            <person name="Nakayama T."/>
            <person name="Izutsu Y."/>
            <person name="Robert J."/>
            <person name="Fortriede J."/>
            <person name="Burns K."/>
            <person name="Lotay V."/>
            <person name="Karimi K."/>
            <person name="Yasuoka Y."/>
            <person name="Dichmann D.S."/>
            <person name="Flajnik M.F."/>
            <person name="Houston D.W."/>
            <person name="Shendure J."/>
            <person name="DuPasquier L."/>
            <person name="Vize P.D."/>
            <person name="Zorn A.M."/>
            <person name="Ito M."/>
            <person name="Marcotte E.M."/>
            <person name="Wallingford J.B."/>
            <person name="Ito Y."/>
            <person name="Asashima M."/>
            <person name="Ueno N."/>
            <person name="Matsuda Y."/>
            <person name="Veenstra G.J."/>
            <person name="Fujiyama A."/>
            <person name="Harland R.M."/>
            <person name="Taira M."/>
            <person name="Rokhsar D.S."/>
        </authorList>
    </citation>
    <scope>NUCLEOTIDE SEQUENCE [LARGE SCALE GENOMIC DNA]</scope>
    <source>
        <strain evidence="3">J</strain>
    </source>
</reference>
<feature type="non-terminal residue" evidence="2">
    <location>
        <position position="35"/>
    </location>
</feature>
<evidence type="ECO:0000313" key="2">
    <source>
        <dbReference type="EMBL" id="OCU01967.1"/>
    </source>
</evidence>